<dbReference type="EMBL" id="JABFUD020000012">
    <property type="protein sequence ID" value="KAI5072723.1"/>
    <property type="molecule type" value="Genomic_DNA"/>
</dbReference>
<reference evidence="2" key="1">
    <citation type="submission" date="2021-01" db="EMBL/GenBank/DDBJ databases">
        <title>Adiantum capillus-veneris genome.</title>
        <authorList>
            <person name="Fang Y."/>
            <person name="Liao Q."/>
        </authorList>
    </citation>
    <scope>NUCLEOTIDE SEQUENCE</scope>
    <source>
        <strain evidence="2">H3</strain>
        <tissue evidence="2">Leaf</tissue>
    </source>
</reference>
<organism evidence="2 3">
    <name type="scientific">Adiantum capillus-veneris</name>
    <name type="common">Maidenhair fern</name>
    <dbReference type="NCBI Taxonomy" id="13818"/>
    <lineage>
        <taxon>Eukaryota</taxon>
        <taxon>Viridiplantae</taxon>
        <taxon>Streptophyta</taxon>
        <taxon>Embryophyta</taxon>
        <taxon>Tracheophyta</taxon>
        <taxon>Polypodiopsida</taxon>
        <taxon>Polypodiidae</taxon>
        <taxon>Polypodiales</taxon>
        <taxon>Pteridineae</taxon>
        <taxon>Pteridaceae</taxon>
        <taxon>Vittarioideae</taxon>
        <taxon>Adiantum</taxon>
    </lineage>
</organism>
<gene>
    <name evidence="2" type="ORF">GOP47_0012829</name>
</gene>
<evidence type="ECO:0000256" key="1">
    <source>
        <dbReference type="SAM" id="MobiDB-lite"/>
    </source>
</evidence>
<dbReference type="AlphaFoldDB" id="A0A9D4UST5"/>
<sequence>MSNTSAKLLEASTKSFVVRRDSSSSATSTTSYSASSTSRSFSYSTKLFPFGFLERAAPKSPLLLCLFRKKIKDL</sequence>
<name>A0A9D4UST5_ADICA</name>
<proteinExistence type="predicted"/>
<feature type="compositionally biased region" description="Low complexity" evidence="1">
    <location>
        <begin position="23"/>
        <end position="41"/>
    </location>
</feature>
<protein>
    <submittedName>
        <fullName evidence="2">Uncharacterized protein</fullName>
    </submittedName>
</protein>
<dbReference type="Proteomes" id="UP000886520">
    <property type="component" value="Chromosome 12"/>
</dbReference>
<comment type="caution">
    <text evidence="2">The sequence shown here is derived from an EMBL/GenBank/DDBJ whole genome shotgun (WGS) entry which is preliminary data.</text>
</comment>
<feature type="region of interest" description="Disordered" evidence="1">
    <location>
        <begin position="15"/>
        <end position="41"/>
    </location>
</feature>
<evidence type="ECO:0000313" key="3">
    <source>
        <dbReference type="Proteomes" id="UP000886520"/>
    </source>
</evidence>
<accession>A0A9D4UST5</accession>
<evidence type="ECO:0000313" key="2">
    <source>
        <dbReference type="EMBL" id="KAI5072723.1"/>
    </source>
</evidence>
<keyword evidence="3" id="KW-1185">Reference proteome</keyword>